<dbReference type="Pfam" id="PF01593">
    <property type="entry name" value="Amino_oxidase"/>
    <property type="match status" value="1"/>
</dbReference>
<dbReference type="AlphaFoldDB" id="A0ABD3PI23"/>
<feature type="signal peptide" evidence="1">
    <location>
        <begin position="1"/>
        <end position="20"/>
    </location>
</feature>
<organism evidence="3 4">
    <name type="scientific">Stephanodiscus triporus</name>
    <dbReference type="NCBI Taxonomy" id="2934178"/>
    <lineage>
        <taxon>Eukaryota</taxon>
        <taxon>Sar</taxon>
        <taxon>Stramenopiles</taxon>
        <taxon>Ochrophyta</taxon>
        <taxon>Bacillariophyta</taxon>
        <taxon>Coscinodiscophyceae</taxon>
        <taxon>Thalassiosirophycidae</taxon>
        <taxon>Stephanodiscales</taxon>
        <taxon>Stephanodiscaceae</taxon>
        <taxon>Stephanodiscus</taxon>
    </lineage>
</organism>
<dbReference type="Proteomes" id="UP001530315">
    <property type="component" value="Unassembled WGS sequence"/>
</dbReference>
<proteinExistence type="predicted"/>
<dbReference type="InterPro" id="IPR002937">
    <property type="entry name" value="Amino_oxidase"/>
</dbReference>
<name>A0ABD3PI23_9STRA</name>
<dbReference type="PANTHER" id="PTHR42923:SF46">
    <property type="entry name" value="AMINE OXIDASE"/>
    <property type="match status" value="1"/>
</dbReference>
<dbReference type="InterPro" id="IPR050464">
    <property type="entry name" value="Zeta_carotene_desat/Oxidored"/>
</dbReference>
<gene>
    <name evidence="3" type="ORF">ACHAW5_005443</name>
</gene>
<dbReference type="InterPro" id="IPR036188">
    <property type="entry name" value="FAD/NAD-bd_sf"/>
</dbReference>
<feature type="domain" description="Amine oxidase" evidence="2">
    <location>
        <begin position="109"/>
        <end position="590"/>
    </location>
</feature>
<feature type="chain" id="PRO_5044884179" description="Amine oxidase domain-containing protein" evidence="1">
    <location>
        <begin position="21"/>
        <end position="636"/>
    </location>
</feature>
<accession>A0ABD3PI23</accession>
<evidence type="ECO:0000256" key="1">
    <source>
        <dbReference type="SAM" id="SignalP"/>
    </source>
</evidence>
<dbReference type="EMBL" id="JALLAZ020000782">
    <property type="protein sequence ID" value="KAL3787339.1"/>
    <property type="molecule type" value="Genomic_DNA"/>
</dbReference>
<reference evidence="3 4" key="1">
    <citation type="submission" date="2024-10" db="EMBL/GenBank/DDBJ databases">
        <title>Updated reference genomes for cyclostephanoid diatoms.</title>
        <authorList>
            <person name="Roberts W.R."/>
            <person name="Alverson A.J."/>
        </authorList>
    </citation>
    <scope>NUCLEOTIDE SEQUENCE [LARGE SCALE GENOMIC DNA]</scope>
    <source>
        <strain evidence="3 4">AJA276-08</strain>
    </source>
</reference>
<evidence type="ECO:0000259" key="2">
    <source>
        <dbReference type="Pfam" id="PF01593"/>
    </source>
</evidence>
<dbReference type="PANTHER" id="PTHR42923">
    <property type="entry name" value="PROTOPORPHYRINOGEN OXIDASE"/>
    <property type="match status" value="1"/>
</dbReference>
<sequence length="636" mass="68660">MMIAPEILVSLFAIVVGADAFARPSSSSLSSRRRLVEIAARKKYVVVGGGWGGWGAAEALIDRHLARPARRSFSSSPSLHPHPSGIDDVDVTMIDALPDPTGGKPPLSSSGKPVEAGTRGFWKDYPNINALVSRLGLDEDEIFTQFTNSSFYSPDGLEATAPVFGEATVGSILGGIPVVGDAIGGILGASTLSRAFPDLPSPLGQVLATVPYFERLPIADRASMAGLLAATIDCLGGDESTKAQYDRMSAHELFLRFRLSERLVSDFVKPTLLVGLFKPPEELSALVVMELLYYYALAHQDSFDVRWIKNGTVSDSLIRPLAERLTKGMDGDGGLKVLGGCRVKEISLERGEDGKLRASRLSYLDTRSGKVEEMVDIDGIILALGCQGMQSVVSSSPDLARLPVFSKAASLKGIDVISCRLYFDRRVATRSPANVFSRFDELRGAGGTFFMLDQLQEGNLARLWGKDGEDDDDTPLGSVVACDFYNAGGLMSLKDEDIVSILTNDLLPSAVSKFADAKLVDSWVGKYSGVVSWFSPGSYALRPPLEGAGNDILPNVKCAGDWVRMGKREHGAKGLCQERAYVSGFEAANSLMEVTASPGKFKAHEVLPVREDEMLFKAGVEVNRKVMSFLPRFWTR</sequence>
<dbReference type="SUPFAM" id="SSF51905">
    <property type="entry name" value="FAD/NAD(P)-binding domain"/>
    <property type="match status" value="1"/>
</dbReference>
<keyword evidence="4" id="KW-1185">Reference proteome</keyword>
<evidence type="ECO:0000313" key="4">
    <source>
        <dbReference type="Proteomes" id="UP001530315"/>
    </source>
</evidence>
<comment type="caution">
    <text evidence="3">The sequence shown here is derived from an EMBL/GenBank/DDBJ whole genome shotgun (WGS) entry which is preliminary data.</text>
</comment>
<keyword evidence="1" id="KW-0732">Signal</keyword>
<evidence type="ECO:0000313" key="3">
    <source>
        <dbReference type="EMBL" id="KAL3787339.1"/>
    </source>
</evidence>
<protein>
    <recommendedName>
        <fullName evidence="2">Amine oxidase domain-containing protein</fullName>
    </recommendedName>
</protein>